<dbReference type="Proteomes" id="UP001516061">
    <property type="component" value="Unassembled WGS sequence"/>
</dbReference>
<dbReference type="RefSeq" id="WP_173805298.1">
    <property type="nucleotide sequence ID" value="NZ_JABSNM010000008.1"/>
</dbReference>
<gene>
    <name evidence="1" type="ORF">HNQ01_002051</name>
</gene>
<keyword evidence="2" id="KW-1185">Reference proteome</keyword>
<accession>A0ABX2G1Y7</accession>
<evidence type="ECO:0000313" key="2">
    <source>
        <dbReference type="Proteomes" id="UP001516061"/>
    </source>
</evidence>
<evidence type="ECO:0000313" key="1">
    <source>
        <dbReference type="EMBL" id="NRT56308.1"/>
    </source>
</evidence>
<dbReference type="EMBL" id="JABSNM010000008">
    <property type="protein sequence ID" value="NRT56308.1"/>
    <property type="molecule type" value="Genomic_DNA"/>
</dbReference>
<sequence>MPSRPAARHALHRTASRMRRVVRIVRRRPGSVATLLALMGGTLLGSGGAAQAKGAGVTGETKIGRQIRLRYSEPVQPRSGWNAQIASFGAPQAASGRPGSRIRGSAIAELPLDARTRAYGRIETEMKTRRDEPGRALQVGAGAGVSWQLSNETTLQVEVGNMPGQNRGQMSVMLQWQL</sequence>
<evidence type="ECO:0008006" key="3">
    <source>
        <dbReference type="Google" id="ProtNLM"/>
    </source>
</evidence>
<organism evidence="1 2">
    <name type="scientific">Sphaerotilus uruguayifluvii</name>
    <dbReference type="NCBI Taxonomy" id="2735897"/>
    <lineage>
        <taxon>Bacteria</taxon>
        <taxon>Pseudomonadati</taxon>
        <taxon>Pseudomonadota</taxon>
        <taxon>Betaproteobacteria</taxon>
        <taxon>Burkholderiales</taxon>
        <taxon>Sphaerotilaceae</taxon>
        <taxon>Sphaerotilus</taxon>
    </lineage>
</organism>
<protein>
    <recommendedName>
        <fullName evidence="3">Autotransporter outer membrane beta-barrel domain-containing protein</fullName>
    </recommendedName>
</protein>
<proteinExistence type="predicted"/>
<reference evidence="1 2" key="1">
    <citation type="submission" date="2020-05" db="EMBL/GenBank/DDBJ databases">
        <title>Genomic Encyclopedia of Type Strains, Phase IV (KMG-V): Genome sequencing to study the core and pangenomes of soil and plant-associated prokaryotes.</title>
        <authorList>
            <person name="Whitman W."/>
        </authorList>
    </citation>
    <scope>NUCLEOTIDE SEQUENCE [LARGE SCALE GENOMIC DNA]</scope>
    <source>
        <strain evidence="1 2">C29</strain>
    </source>
</reference>
<comment type="caution">
    <text evidence="1">The sequence shown here is derived from an EMBL/GenBank/DDBJ whole genome shotgun (WGS) entry which is preliminary data.</text>
</comment>
<name>A0ABX2G1Y7_9BURK</name>